<sequence>MVREVIDFDATLDHPCPDIWEILQTPDRYPRFFRGLGSCEQISDQAQQYEMRFTTPRGTVVVHEMHLTVRRAGREMLLHATQMPDSCVSIRLTPGRTTLASR</sequence>
<dbReference type="AlphaFoldDB" id="A0A378V119"/>
<protein>
    <submittedName>
        <fullName evidence="1">Acyl-CoA synthetase (AMP-forming)/AMP-acid ligase II</fullName>
    </submittedName>
</protein>
<evidence type="ECO:0000313" key="2">
    <source>
        <dbReference type="Proteomes" id="UP000255389"/>
    </source>
</evidence>
<dbReference type="Gene3D" id="3.30.530.20">
    <property type="match status" value="1"/>
</dbReference>
<dbReference type="SUPFAM" id="SSF55961">
    <property type="entry name" value="Bet v1-like"/>
    <property type="match status" value="1"/>
</dbReference>
<evidence type="ECO:0000313" key="1">
    <source>
        <dbReference type="EMBL" id="SUA03309.1"/>
    </source>
</evidence>
<keyword evidence="1" id="KW-0436">Ligase</keyword>
<proteinExistence type="predicted"/>
<accession>A0A378V119</accession>
<dbReference type="Proteomes" id="UP000255389">
    <property type="component" value="Unassembled WGS sequence"/>
</dbReference>
<dbReference type="EMBL" id="UGQY01000004">
    <property type="protein sequence ID" value="SUA03309.1"/>
    <property type="molecule type" value="Genomic_DNA"/>
</dbReference>
<gene>
    <name evidence="1" type="ORF">NCTC1542_04789</name>
</gene>
<dbReference type="InterPro" id="IPR023393">
    <property type="entry name" value="START-like_dom_sf"/>
</dbReference>
<dbReference type="GO" id="GO:0016874">
    <property type="term" value="F:ligase activity"/>
    <property type="evidence" value="ECO:0007669"/>
    <property type="project" value="UniProtKB-KW"/>
</dbReference>
<name>A0A378V119_MYCFO</name>
<organism evidence="1 2">
    <name type="scientific">Mycolicibacterium fortuitum</name>
    <name type="common">Mycobacterium fortuitum</name>
    <dbReference type="NCBI Taxonomy" id="1766"/>
    <lineage>
        <taxon>Bacteria</taxon>
        <taxon>Bacillati</taxon>
        <taxon>Actinomycetota</taxon>
        <taxon>Actinomycetes</taxon>
        <taxon>Mycobacteriales</taxon>
        <taxon>Mycobacteriaceae</taxon>
        <taxon>Mycolicibacterium</taxon>
    </lineage>
</organism>
<reference evidence="1 2" key="1">
    <citation type="submission" date="2018-06" db="EMBL/GenBank/DDBJ databases">
        <authorList>
            <consortium name="Pathogen Informatics"/>
            <person name="Doyle S."/>
        </authorList>
    </citation>
    <scope>NUCLEOTIDE SEQUENCE [LARGE SCALE GENOMIC DNA]</scope>
    <source>
        <strain evidence="1 2">NCTC1542</strain>
    </source>
</reference>